<evidence type="ECO:0000259" key="1">
    <source>
        <dbReference type="PROSITE" id="PS50097"/>
    </source>
</evidence>
<dbReference type="SUPFAM" id="SSF54695">
    <property type="entry name" value="POZ domain"/>
    <property type="match status" value="1"/>
</dbReference>
<feature type="domain" description="BTB" evidence="1">
    <location>
        <begin position="1"/>
        <end position="58"/>
    </location>
</feature>
<gene>
    <name evidence="2" type="ORF">BO94DRAFT_548160</name>
</gene>
<dbReference type="RefSeq" id="XP_025465466.1">
    <property type="nucleotide sequence ID" value="XM_025613382.1"/>
</dbReference>
<proteinExistence type="predicted"/>
<comment type="caution">
    <text evidence="2">The sequence shown here is derived from an EMBL/GenBank/DDBJ whole genome shotgun (WGS) entry which is preliminary data.</text>
</comment>
<dbReference type="PANTHER" id="PTHR47843:SF5">
    <property type="entry name" value="BTB_POZ DOMAIN PROTEIN"/>
    <property type="match status" value="1"/>
</dbReference>
<evidence type="ECO:0000313" key="2">
    <source>
        <dbReference type="EMBL" id="PWY80864.1"/>
    </source>
</evidence>
<name>A0A317W2P1_9EURO</name>
<dbReference type="InterPro" id="IPR011333">
    <property type="entry name" value="SKP1/BTB/POZ_sf"/>
</dbReference>
<dbReference type="CDD" id="cd18186">
    <property type="entry name" value="BTB_POZ_ZBTB_KLHL-like"/>
    <property type="match status" value="1"/>
</dbReference>
<accession>A0A317W2P1</accession>
<dbReference type="GeneID" id="37115525"/>
<keyword evidence="3" id="KW-1185">Reference proteome</keyword>
<dbReference type="Gene3D" id="3.30.710.10">
    <property type="entry name" value="Potassium Channel Kv1.1, Chain A"/>
    <property type="match status" value="1"/>
</dbReference>
<dbReference type="SMART" id="SM00225">
    <property type="entry name" value="BTB"/>
    <property type="match status" value="1"/>
</dbReference>
<dbReference type="OrthoDB" id="6359816at2759"/>
<protein>
    <recommendedName>
        <fullName evidence="1">BTB domain-containing protein</fullName>
    </recommendedName>
</protein>
<dbReference type="InterPro" id="IPR000210">
    <property type="entry name" value="BTB/POZ_dom"/>
</dbReference>
<dbReference type="STRING" id="1450535.A0A317W2P1"/>
<reference evidence="2 3" key="1">
    <citation type="submission" date="2016-12" db="EMBL/GenBank/DDBJ databases">
        <title>The genomes of Aspergillus section Nigri reveals drivers in fungal speciation.</title>
        <authorList>
            <consortium name="DOE Joint Genome Institute"/>
            <person name="Vesth T.C."/>
            <person name="Nybo J."/>
            <person name="Theobald S."/>
            <person name="Brandl J."/>
            <person name="Frisvad J.C."/>
            <person name="Nielsen K.F."/>
            <person name="Lyhne E.K."/>
            <person name="Kogle M.E."/>
            <person name="Kuo A."/>
            <person name="Riley R."/>
            <person name="Clum A."/>
            <person name="Nolan M."/>
            <person name="Lipzen A."/>
            <person name="Salamov A."/>
            <person name="Henrissat B."/>
            <person name="Wiebenga A."/>
            <person name="De Vries R.P."/>
            <person name="Grigoriev I.V."/>
            <person name="Mortensen U.H."/>
            <person name="Andersen M.R."/>
            <person name="Baker S.E."/>
        </authorList>
    </citation>
    <scope>NUCLEOTIDE SEQUENCE [LARGE SCALE GENOMIC DNA]</scope>
    <source>
        <strain evidence="2 3">CBS 115572</strain>
    </source>
</reference>
<organism evidence="2 3">
    <name type="scientific">Aspergillus sclerotioniger CBS 115572</name>
    <dbReference type="NCBI Taxonomy" id="1450535"/>
    <lineage>
        <taxon>Eukaryota</taxon>
        <taxon>Fungi</taxon>
        <taxon>Dikarya</taxon>
        <taxon>Ascomycota</taxon>
        <taxon>Pezizomycotina</taxon>
        <taxon>Eurotiomycetes</taxon>
        <taxon>Eurotiomycetidae</taxon>
        <taxon>Eurotiales</taxon>
        <taxon>Aspergillaceae</taxon>
        <taxon>Aspergillus</taxon>
        <taxon>Aspergillus subgen. Circumdati</taxon>
    </lineage>
</organism>
<sequence length="213" mass="24728">MTIVTKDREFKAHKIILGSQSNHFSRMFQRPWKETKENLIDLHDDDPAIIEEMLRFMYGFSYTPRSDTIPPLLFHVKAYRIGDKYEIPGLKDAAKRTFVKDVKRDWKSDAFVSAIKEAYTTTMPTDRGIRDPLVNIAMQHIDTFMQEEEFKRALRETVGFGCDLFQVQYDQAKSQQAKRAIYECNTCGCKFSMDCTHAAGSCPSCYRRSLHTI</sequence>
<dbReference type="Pfam" id="PF00651">
    <property type="entry name" value="BTB"/>
    <property type="match status" value="1"/>
</dbReference>
<dbReference type="EMBL" id="MSFK01000021">
    <property type="protein sequence ID" value="PWY80864.1"/>
    <property type="molecule type" value="Genomic_DNA"/>
</dbReference>
<evidence type="ECO:0000313" key="3">
    <source>
        <dbReference type="Proteomes" id="UP000246702"/>
    </source>
</evidence>
<dbReference type="PROSITE" id="PS50097">
    <property type="entry name" value="BTB"/>
    <property type="match status" value="1"/>
</dbReference>
<dbReference type="PANTHER" id="PTHR47843">
    <property type="entry name" value="BTB DOMAIN-CONTAINING PROTEIN-RELATED"/>
    <property type="match status" value="1"/>
</dbReference>
<dbReference type="AlphaFoldDB" id="A0A317W2P1"/>
<dbReference type="Proteomes" id="UP000246702">
    <property type="component" value="Unassembled WGS sequence"/>
</dbReference>